<proteinExistence type="predicted"/>
<dbReference type="EMBL" id="JARIHO010000088">
    <property type="protein sequence ID" value="KAJ7307713.1"/>
    <property type="molecule type" value="Genomic_DNA"/>
</dbReference>
<evidence type="ECO:0000313" key="2">
    <source>
        <dbReference type="Proteomes" id="UP001218218"/>
    </source>
</evidence>
<dbReference type="AlphaFoldDB" id="A0AAD6Z512"/>
<name>A0AAD6Z512_9AGAR</name>
<comment type="caution">
    <text evidence="1">The sequence shown here is derived from an EMBL/GenBank/DDBJ whole genome shotgun (WGS) entry which is preliminary data.</text>
</comment>
<keyword evidence="2" id="KW-1185">Reference proteome</keyword>
<dbReference type="Proteomes" id="UP001218218">
    <property type="component" value="Unassembled WGS sequence"/>
</dbReference>
<organism evidence="1 2">
    <name type="scientific">Mycena albidolilacea</name>
    <dbReference type="NCBI Taxonomy" id="1033008"/>
    <lineage>
        <taxon>Eukaryota</taxon>
        <taxon>Fungi</taxon>
        <taxon>Dikarya</taxon>
        <taxon>Basidiomycota</taxon>
        <taxon>Agaricomycotina</taxon>
        <taxon>Agaricomycetes</taxon>
        <taxon>Agaricomycetidae</taxon>
        <taxon>Agaricales</taxon>
        <taxon>Marasmiineae</taxon>
        <taxon>Mycenaceae</taxon>
        <taxon>Mycena</taxon>
    </lineage>
</organism>
<protein>
    <submittedName>
        <fullName evidence="1">Uncharacterized protein</fullName>
    </submittedName>
</protein>
<reference evidence="1" key="1">
    <citation type="submission" date="2023-03" db="EMBL/GenBank/DDBJ databases">
        <title>Massive genome expansion in bonnet fungi (Mycena s.s.) driven by repeated elements and novel gene families across ecological guilds.</title>
        <authorList>
            <consortium name="Lawrence Berkeley National Laboratory"/>
            <person name="Harder C.B."/>
            <person name="Miyauchi S."/>
            <person name="Viragh M."/>
            <person name="Kuo A."/>
            <person name="Thoen E."/>
            <person name="Andreopoulos B."/>
            <person name="Lu D."/>
            <person name="Skrede I."/>
            <person name="Drula E."/>
            <person name="Henrissat B."/>
            <person name="Morin E."/>
            <person name="Kohler A."/>
            <person name="Barry K."/>
            <person name="LaButti K."/>
            <person name="Morin E."/>
            <person name="Salamov A."/>
            <person name="Lipzen A."/>
            <person name="Mereny Z."/>
            <person name="Hegedus B."/>
            <person name="Baldrian P."/>
            <person name="Stursova M."/>
            <person name="Weitz H."/>
            <person name="Taylor A."/>
            <person name="Grigoriev I.V."/>
            <person name="Nagy L.G."/>
            <person name="Martin F."/>
            <person name="Kauserud H."/>
        </authorList>
    </citation>
    <scope>NUCLEOTIDE SEQUENCE</scope>
    <source>
        <strain evidence="1">CBHHK002</strain>
    </source>
</reference>
<accession>A0AAD6Z512</accession>
<gene>
    <name evidence="1" type="ORF">DFH08DRAFT_944599</name>
</gene>
<evidence type="ECO:0000313" key="1">
    <source>
        <dbReference type="EMBL" id="KAJ7307713.1"/>
    </source>
</evidence>
<sequence>MRCVHDVYARFRENVRSFLKLYFSALLRFVRAFAARESPNISLITRFTPDSVFALGVETSEYGRFAGHKLSACHCFRATRVERHVSRPAQCFLVLPKINQILRPCSTMVEDVPRHDFQGPRSLPPGVLETAQILAFRMSRIRWWISIYTICRRMHGYFGLRWDGGLSESADDSVFAGVGVERADRRPNSRPARASTVFPMKWGEQSSPPLIPRARIILVVGASTALVVIFVLQPKLVLQVGGQMHVTVPPTSTNSGRASLFRDMCPFPLPSFSWWNLFEESMLLLVPRLRDMCKKWPPRQDPDCARWLLFALLSRMHALTCVSGRSGWGNHLFGTRANQLSRRR</sequence>